<feature type="region of interest" description="Disordered" evidence="5">
    <location>
        <begin position="167"/>
        <end position="198"/>
    </location>
</feature>
<evidence type="ECO:0000256" key="5">
    <source>
        <dbReference type="SAM" id="MobiDB-lite"/>
    </source>
</evidence>
<protein>
    <submittedName>
        <fullName evidence="7">Helix-turn-helix domain-containing protein</fullName>
    </submittedName>
</protein>
<dbReference type="InterPro" id="IPR009061">
    <property type="entry name" value="DNA-bd_dom_put_sf"/>
</dbReference>
<evidence type="ECO:0000259" key="6">
    <source>
        <dbReference type="PROSITE" id="PS50937"/>
    </source>
</evidence>
<keyword evidence="4" id="KW-0804">Transcription</keyword>
<proteinExistence type="predicted"/>
<dbReference type="InterPro" id="IPR047057">
    <property type="entry name" value="MerR_fam"/>
</dbReference>
<organism evidence="7 8">
    <name type="scientific">Candidatus Blautia gallistercoris</name>
    <dbReference type="NCBI Taxonomy" id="2838490"/>
    <lineage>
        <taxon>Bacteria</taxon>
        <taxon>Bacillati</taxon>
        <taxon>Bacillota</taxon>
        <taxon>Clostridia</taxon>
        <taxon>Lachnospirales</taxon>
        <taxon>Lachnospiraceae</taxon>
        <taxon>Blautia</taxon>
    </lineage>
</organism>
<feature type="region of interest" description="Disordered" evidence="5">
    <location>
        <begin position="77"/>
        <end position="130"/>
    </location>
</feature>
<dbReference type="PANTHER" id="PTHR30204">
    <property type="entry name" value="REDOX-CYCLING DRUG-SENSING TRANSCRIPTIONAL ACTIVATOR SOXR"/>
    <property type="match status" value="1"/>
</dbReference>
<dbReference type="GO" id="GO:0003677">
    <property type="term" value="F:DNA binding"/>
    <property type="evidence" value="ECO:0007669"/>
    <property type="project" value="UniProtKB-KW"/>
</dbReference>
<feature type="compositionally biased region" description="Basic and acidic residues" evidence="5">
    <location>
        <begin position="115"/>
        <end position="130"/>
    </location>
</feature>
<dbReference type="AlphaFoldDB" id="A0A9D1WIB9"/>
<dbReference type="SUPFAM" id="SSF46955">
    <property type="entry name" value="Putative DNA-binding domain"/>
    <property type="match status" value="1"/>
</dbReference>
<keyword evidence="3" id="KW-0238">DNA-binding</keyword>
<keyword evidence="2" id="KW-0805">Transcription regulation</keyword>
<feature type="compositionally biased region" description="Basic residues" evidence="5">
    <location>
        <begin position="184"/>
        <end position="198"/>
    </location>
</feature>
<dbReference type="EMBL" id="DXEX01000159">
    <property type="protein sequence ID" value="HIX59509.1"/>
    <property type="molecule type" value="Genomic_DNA"/>
</dbReference>
<dbReference type="InterPro" id="IPR000551">
    <property type="entry name" value="MerR-type_HTH_dom"/>
</dbReference>
<dbReference type="Pfam" id="PF13411">
    <property type="entry name" value="MerR_1"/>
    <property type="match status" value="1"/>
</dbReference>
<sequence>MEEEHYTVSQVENLTGIKGHVLRYWEEELELVIGRNALGHRCYTRYDVQMFLNIKELKSRGLQLRAIKELVPRISRKGPGASGSKIKLLETDKKTEGLEDPEPDTGRAAAAGDTAGKDGRAEAVSEEAQRQRMEQFQSILERLIRQGIQERTHEERRCRSLDEAIRMHQESRKQAAAAAEGKRGSRRKLRKKKRQNRM</sequence>
<feature type="compositionally biased region" description="Basic and acidic residues" evidence="5">
    <location>
        <begin position="87"/>
        <end position="97"/>
    </location>
</feature>
<evidence type="ECO:0000256" key="2">
    <source>
        <dbReference type="ARBA" id="ARBA00023015"/>
    </source>
</evidence>
<dbReference type="PROSITE" id="PS50937">
    <property type="entry name" value="HTH_MERR_2"/>
    <property type="match status" value="1"/>
</dbReference>
<dbReference type="Proteomes" id="UP000886817">
    <property type="component" value="Unassembled WGS sequence"/>
</dbReference>
<comment type="caution">
    <text evidence="7">The sequence shown here is derived from an EMBL/GenBank/DDBJ whole genome shotgun (WGS) entry which is preliminary data.</text>
</comment>
<reference evidence="7" key="1">
    <citation type="journal article" date="2021" name="PeerJ">
        <title>Extensive microbial diversity within the chicken gut microbiome revealed by metagenomics and culture.</title>
        <authorList>
            <person name="Gilroy R."/>
            <person name="Ravi A."/>
            <person name="Getino M."/>
            <person name="Pursley I."/>
            <person name="Horton D.L."/>
            <person name="Alikhan N.F."/>
            <person name="Baker D."/>
            <person name="Gharbi K."/>
            <person name="Hall N."/>
            <person name="Watson M."/>
            <person name="Adriaenssens E.M."/>
            <person name="Foster-Nyarko E."/>
            <person name="Jarju S."/>
            <person name="Secka A."/>
            <person name="Antonio M."/>
            <person name="Oren A."/>
            <person name="Chaudhuri R.R."/>
            <person name="La Ragione R."/>
            <person name="Hildebrand F."/>
            <person name="Pallen M.J."/>
        </authorList>
    </citation>
    <scope>NUCLEOTIDE SEQUENCE</scope>
    <source>
        <strain evidence="7">ChiSjej1B19-8411</strain>
    </source>
</reference>
<feature type="domain" description="HTH merR-type" evidence="6">
    <location>
        <begin position="5"/>
        <end position="73"/>
    </location>
</feature>
<evidence type="ECO:0000256" key="4">
    <source>
        <dbReference type="ARBA" id="ARBA00023163"/>
    </source>
</evidence>
<dbReference type="PANTHER" id="PTHR30204:SF69">
    <property type="entry name" value="MERR-FAMILY TRANSCRIPTIONAL REGULATOR"/>
    <property type="match status" value="1"/>
</dbReference>
<dbReference type="GO" id="GO:0003700">
    <property type="term" value="F:DNA-binding transcription factor activity"/>
    <property type="evidence" value="ECO:0007669"/>
    <property type="project" value="InterPro"/>
</dbReference>
<evidence type="ECO:0000313" key="7">
    <source>
        <dbReference type="EMBL" id="HIX59509.1"/>
    </source>
</evidence>
<keyword evidence="1" id="KW-0678">Repressor</keyword>
<dbReference type="SMART" id="SM00422">
    <property type="entry name" value="HTH_MERR"/>
    <property type="match status" value="1"/>
</dbReference>
<name>A0A9D1WIB9_9FIRM</name>
<reference evidence="7" key="2">
    <citation type="submission" date="2021-04" db="EMBL/GenBank/DDBJ databases">
        <authorList>
            <person name="Gilroy R."/>
        </authorList>
    </citation>
    <scope>NUCLEOTIDE SEQUENCE</scope>
    <source>
        <strain evidence="7">ChiSjej1B19-8411</strain>
    </source>
</reference>
<accession>A0A9D1WIB9</accession>
<evidence type="ECO:0000313" key="8">
    <source>
        <dbReference type="Proteomes" id="UP000886817"/>
    </source>
</evidence>
<gene>
    <name evidence="7" type="ORF">IAA45_07335</name>
</gene>
<evidence type="ECO:0000256" key="3">
    <source>
        <dbReference type="ARBA" id="ARBA00023125"/>
    </source>
</evidence>
<dbReference type="Gene3D" id="1.10.1660.10">
    <property type="match status" value="1"/>
</dbReference>
<evidence type="ECO:0000256" key="1">
    <source>
        <dbReference type="ARBA" id="ARBA00022491"/>
    </source>
</evidence>